<reference evidence="2" key="1">
    <citation type="journal article" date="2022" name="bioRxiv">
        <title>Sequencing and chromosome-scale assembly of the giantPleurodeles waltlgenome.</title>
        <authorList>
            <person name="Brown T."/>
            <person name="Elewa A."/>
            <person name="Iarovenko S."/>
            <person name="Subramanian E."/>
            <person name="Araus A.J."/>
            <person name="Petzold A."/>
            <person name="Susuki M."/>
            <person name="Suzuki K.-i.T."/>
            <person name="Hayashi T."/>
            <person name="Toyoda A."/>
            <person name="Oliveira C."/>
            <person name="Osipova E."/>
            <person name="Leigh N.D."/>
            <person name="Simon A."/>
            <person name="Yun M.H."/>
        </authorList>
    </citation>
    <scope>NUCLEOTIDE SEQUENCE</scope>
    <source>
        <strain evidence="2">20211129_DDA</strain>
        <tissue evidence="2">Liver</tissue>
    </source>
</reference>
<dbReference type="EMBL" id="JANPWB010000004">
    <property type="protein sequence ID" value="KAJ1192999.1"/>
    <property type="molecule type" value="Genomic_DNA"/>
</dbReference>
<feature type="region of interest" description="Disordered" evidence="1">
    <location>
        <begin position="76"/>
        <end position="141"/>
    </location>
</feature>
<dbReference type="AlphaFoldDB" id="A0AAV7UYH8"/>
<sequence>MLQAQTVASSADSMGQVLYTRSRGLCPVSESPATSQTIPGAERRFPDPRRHDNEDIGNPAIRIPDHLPEALEEGKTIAMTGNPHIRVPDTTEREDGLRMRRAFIKADAEEGDGENGRRRETSTTQTKKEEPTKTHPGDTIM</sequence>
<keyword evidence="3" id="KW-1185">Reference proteome</keyword>
<dbReference type="Proteomes" id="UP001066276">
    <property type="component" value="Chromosome 2_2"/>
</dbReference>
<proteinExistence type="predicted"/>
<comment type="caution">
    <text evidence="2">The sequence shown here is derived from an EMBL/GenBank/DDBJ whole genome shotgun (WGS) entry which is preliminary data.</text>
</comment>
<feature type="compositionally biased region" description="Basic and acidic residues" evidence="1">
    <location>
        <begin position="41"/>
        <end position="54"/>
    </location>
</feature>
<name>A0AAV7UYH8_PLEWA</name>
<feature type="compositionally biased region" description="Basic and acidic residues" evidence="1">
    <location>
        <begin position="86"/>
        <end position="141"/>
    </location>
</feature>
<evidence type="ECO:0000313" key="2">
    <source>
        <dbReference type="EMBL" id="KAJ1192999.1"/>
    </source>
</evidence>
<evidence type="ECO:0000256" key="1">
    <source>
        <dbReference type="SAM" id="MobiDB-lite"/>
    </source>
</evidence>
<feature type="region of interest" description="Disordered" evidence="1">
    <location>
        <begin position="23"/>
        <end position="62"/>
    </location>
</feature>
<protein>
    <submittedName>
        <fullName evidence="2">Uncharacterized protein</fullName>
    </submittedName>
</protein>
<evidence type="ECO:0000313" key="3">
    <source>
        <dbReference type="Proteomes" id="UP001066276"/>
    </source>
</evidence>
<organism evidence="2 3">
    <name type="scientific">Pleurodeles waltl</name>
    <name type="common">Iberian ribbed newt</name>
    <dbReference type="NCBI Taxonomy" id="8319"/>
    <lineage>
        <taxon>Eukaryota</taxon>
        <taxon>Metazoa</taxon>
        <taxon>Chordata</taxon>
        <taxon>Craniata</taxon>
        <taxon>Vertebrata</taxon>
        <taxon>Euteleostomi</taxon>
        <taxon>Amphibia</taxon>
        <taxon>Batrachia</taxon>
        <taxon>Caudata</taxon>
        <taxon>Salamandroidea</taxon>
        <taxon>Salamandridae</taxon>
        <taxon>Pleurodelinae</taxon>
        <taxon>Pleurodeles</taxon>
    </lineage>
</organism>
<gene>
    <name evidence="2" type="ORF">NDU88_002305</name>
</gene>
<accession>A0AAV7UYH8</accession>